<comment type="caution">
    <text evidence="2">The sequence shown here is derived from an EMBL/GenBank/DDBJ whole genome shotgun (WGS) entry which is preliminary data.</text>
</comment>
<dbReference type="Proteomes" id="UP000480854">
    <property type="component" value="Unassembled WGS sequence"/>
</dbReference>
<keyword evidence="1" id="KW-0732">Signal</keyword>
<evidence type="ECO:0000256" key="1">
    <source>
        <dbReference type="SAM" id="SignalP"/>
    </source>
</evidence>
<sequence>MCIVIGAILGLGLGAAGAARAQDYGLKVFDQTRSVNVSGYCGSAVVRLIGVDPDGYGTKFDTDGRIIVRTHAGGKLKELDLNTTNWILSDHNRVRCVPTRNGNRLVVWSNCAGSACGDDGSYAIIDVDRGTILKPNLDTKPGQAFVPAPKEMCDAACAERLLGVKAGTLFSR</sequence>
<dbReference type="SUPFAM" id="SSF101898">
    <property type="entry name" value="NHL repeat"/>
    <property type="match status" value="1"/>
</dbReference>
<feature type="chain" id="PRO_5040757642" evidence="1">
    <location>
        <begin position="22"/>
        <end position="172"/>
    </location>
</feature>
<gene>
    <name evidence="2" type="ORF">DS843_25080</name>
</gene>
<accession>A0A9W7NFS4</accession>
<protein>
    <submittedName>
        <fullName evidence="2">Uncharacterized protein</fullName>
    </submittedName>
</protein>
<evidence type="ECO:0000313" key="2">
    <source>
        <dbReference type="EMBL" id="KAA0676955.1"/>
    </source>
</evidence>
<name>A0A9W7NFS4_9PROT</name>
<organism evidence="2 3">
    <name type="scientific">Roseomonas genomospecies 6</name>
    <dbReference type="NCBI Taxonomy" id="214106"/>
    <lineage>
        <taxon>Bacteria</taxon>
        <taxon>Pseudomonadati</taxon>
        <taxon>Pseudomonadota</taxon>
        <taxon>Alphaproteobacteria</taxon>
        <taxon>Acetobacterales</taxon>
        <taxon>Roseomonadaceae</taxon>
        <taxon>Roseomonas</taxon>
    </lineage>
</organism>
<evidence type="ECO:0000313" key="3">
    <source>
        <dbReference type="Proteomes" id="UP000480854"/>
    </source>
</evidence>
<keyword evidence="3" id="KW-1185">Reference proteome</keyword>
<reference evidence="2 3" key="1">
    <citation type="submission" date="2018-07" db="EMBL/GenBank/DDBJ databases">
        <title>Genome sequence of Azospirillum sp. ATCC 49961.</title>
        <authorList>
            <person name="Sant'Anna F.H."/>
            <person name="Baldani J.I."/>
            <person name="Zilli J.E."/>
            <person name="Reis V.M."/>
            <person name="Hartmann A."/>
            <person name="Cruz L."/>
            <person name="de Souza E.M."/>
            <person name="de Oliveira Pedrosa F."/>
            <person name="Passaglia L.M.P."/>
        </authorList>
    </citation>
    <scope>NUCLEOTIDE SEQUENCE [LARGE SCALE GENOMIC DNA]</scope>
    <source>
        <strain evidence="2 3">ATCC 49961</strain>
    </source>
</reference>
<proteinExistence type="predicted"/>
<dbReference type="EMBL" id="QOKW01000028">
    <property type="protein sequence ID" value="KAA0676955.1"/>
    <property type="molecule type" value="Genomic_DNA"/>
</dbReference>
<dbReference type="AlphaFoldDB" id="A0A9W7NFS4"/>
<feature type="signal peptide" evidence="1">
    <location>
        <begin position="1"/>
        <end position="21"/>
    </location>
</feature>